<dbReference type="Proteomes" id="UP000254282">
    <property type="component" value="Unassembled WGS sequence"/>
</dbReference>
<dbReference type="AlphaFoldDB" id="A0A381FCK9"/>
<proteinExistence type="predicted"/>
<dbReference type="RefSeq" id="WP_115619264.1">
    <property type="nucleotide sequence ID" value="NZ_CP067432.1"/>
</dbReference>
<protein>
    <submittedName>
        <fullName evidence="1">Uncharacterized protein</fullName>
    </submittedName>
</protein>
<evidence type="ECO:0000313" key="2">
    <source>
        <dbReference type="Proteomes" id="UP000254282"/>
    </source>
</evidence>
<reference evidence="1 2" key="1">
    <citation type="submission" date="2018-06" db="EMBL/GenBank/DDBJ databases">
        <authorList>
            <consortium name="Pathogen Informatics"/>
            <person name="Doyle S."/>
        </authorList>
    </citation>
    <scope>NUCLEOTIDE SEQUENCE [LARGE SCALE GENOMIC DNA]</scope>
    <source>
        <strain evidence="1 2">NCTC13532</strain>
    </source>
</reference>
<organism evidence="1 2">
    <name type="scientific">Chryseobacterium indoltheticum</name>
    <dbReference type="NCBI Taxonomy" id="254"/>
    <lineage>
        <taxon>Bacteria</taxon>
        <taxon>Pseudomonadati</taxon>
        <taxon>Bacteroidota</taxon>
        <taxon>Flavobacteriia</taxon>
        <taxon>Flavobacteriales</taxon>
        <taxon>Weeksellaceae</taxon>
        <taxon>Chryseobacterium group</taxon>
        <taxon>Chryseobacterium</taxon>
    </lineage>
</organism>
<accession>A0A381FCK9</accession>
<evidence type="ECO:0000313" key="1">
    <source>
        <dbReference type="EMBL" id="SUX44267.1"/>
    </source>
</evidence>
<dbReference type="EMBL" id="UFVR01000004">
    <property type="protein sequence ID" value="SUX44267.1"/>
    <property type="molecule type" value="Genomic_DNA"/>
</dbReference>
<gene>
    <name evidence="1" type="ORF">NCTC13532_00725</name>
</gene>
<name>A0A381FCK9_9FLAO</name>
<sequence>MKITELKIENLVRYKDQVYSLTEVYQQENAEYYVKIKNRKESLSVSAKLIKPLKINEFWLLKFGFIKTFASNHIVRFERPKESLKFDIDHDNLHSMSGLKLYGNSVNCKYVHQFQNLFCFLFGRDII</sequence>